<dbReference type="SUPFAM" id="SSF51126">
    <property type="entry name" value="Pectin lyase-like"/>
    <property type="match status" value="1"/>
</dbReference>
<protein>
    <submittedName>
        <fullName evidence="2">Right-handed parallel beta-helix repeat-containing protein</fullName>
    </submittedName>
</protein>
<organism evidence="2 3">
    <name type="scientific">Salinimonas sediminis</name>
    <dbReference type="NCBI Taxonomy" id="2303538"/>
    <lineage>
        <taxon>Bacteria</taxon>
        <taxon>Pseudomonadati</taxon>
        <taxon>Pseudomonadota</taxon>
        <taxon>Gammaproteobacteria</taxon>
        <taxon>Alteromonadales</taxon>
        <taxon>Alteromonadaceae</taxon>
        <taxon>Alteromonas/Salinimonas group</taxon>
        <taxon>Salinimonas</taxon>
    </lineage>
</organism>
<proteinExistence type="predicted"/>
<dbReference type="SMART" id="SM00710">
    <property type="entry name" value="PbH1"/>
    <property type="match status" value="4"/>
</dbReference>
<dbReference type="Gene3D" id="2.160.20.10">
    <property type="entry name" value="Single-stranded right-handed beta-helix, Pectin lyase-like"/>
    <property type="match status" value="1"/>
</dbReference>
<evidence type="ECO:0000313" key="3">
    <source>
        <dbReference type="Proteomes" id="UP000262073"/>
    </source>
</evidence>
<name>A0A346NKG3_9ALTE</name>
<dbReference type="Proteomes" id="UP000262073">
    <property type="component" value="Chromosome"/>
</dbReference>
<keyword evidence="3" id="KW-1185">Reference proteome</keyword>
<dbReference type="OrthoDB" id="6197160at2"/>
<dbReference type="EMBL" id="CP031769">
    <property type="protein sequence ID" value="AXR06020.1"/>
    <property type="molecule type" value="Genomic_DNA"/>
</dbReference>
<feature type="signal peptide" evidence="1">
    <location>
        <begin position="1"/>
        <end position="22"/>
    </location>
</feature>
<dbReference type="AlphaFoldDB" id="A0A346NKG3"/>
<reference evidence="2 3" key="1">
    <citation type="submission" date="2018-08" db="EMBL/GenBank/DDBJ databases">
        <title>Salinimonas sediminis sp. nov., a piezophilic bacterium isolated from a deep-sea sediment sample from the New Britain Trench.</title>
        <authorList>
            <person name="Cao J."/>
        </authorList>
    </citation>
    <scope>NUCLEOTIDE SEQUENCE [LARGE SCALE GENOMIC DNA]</scope>
    <source>
        <strain evidence="2 3">N102</strain>
    </source>
</reference>
<dbReference type="PROSITE" id="PS51257">
    <property type="entry name" value="PROKAR_LIPOPROTEIN"/>
    <property type="match status" value="1"/>
</dbReference>
<dbReference type="InterPro" id="IPR006626">
    <property type="entry name" value="PbH1"/>
</dbReference>
<dbReference type="InterPro" id="IPR012334">
    <property type="entry name" value="Pectin_lyas_fold"/>
</dbReference>
<sequence>MKSLLHRLSTAVFLFIATGLLACSAESEEPDNLIITPLIESVGIVISQQQANQTNTIRFREAGSSQWQAGNPLYFDPTTDSLAGVLVYLTPATTYEVNVSVDTVSVGLQTYTATFTTRPDTPPIDPQKVYQLAEIYTGGTLDLEALNIAGKPGAWAKIVGSPDTPIVAEEGAGSAVWIGAQSYIYFENIVIEKGGVQGFHSSQAHHIWVNGCDVANWGRSPAYIEEGIAYDTDDTPINYDSAFFLQQTGVVTIENCLVHDPVLSANHWGSGHPQGPNAFFAYANHPDPAFEGQIILRNNTFTGSPQVRFNDVVESRFNGETYGGFIRDSAIYNNTFAYANDDLIELDGGQQNVLVYNNDFSHGYAGISVAPNMRGPSYLFNNTIHDMGDERGKMWASIKLGGLYSRPAGQVNIFYNYIDVYRNGITAANVDGDNAFWANAINNVMITEQANSSVGYGIYDLQKAPQSEYINNYSFNFKSAQPRNEANISEPFAQPDMLNTETARAIQNQPTPKTLAIDAHYRIANFTRMQEQDVVVGMTTTQVGVAHWLEDAQPLAMALDGNNVQRYTSQDKDHLFSSRAPHSLTLEGNTWAYAKGAFEVTPNTVLDFTVFGKHSAEIAGLGLDNNNRAAQQDVLFLYGSQNYGSAIGQYRPGNHQTRFSLNLADYFSTGSYSQFLFILDNDKPTAGIQPQLTFSNVMMYDALDFSQYALQSYDEGQDDIAFSQAYTSADGRSLTLEGNAWKRITGNFTLTENTYLVAHVKIEGNPEVAAIGFDQDNFVSSTEVVSFGGLQTYGMVHAQFGAQDGWQRIVVPVGQLFESGDYPYLTFAADNDAAPDQGKVIFKNVALVERP</sequence>
<evidence type="ECO:0000256" key="1">
    <source>
        <dbReference type="SAM" id="SignalP"/>
    </source>
</evidence>
<dbReference type="RefSeq" id="WP_117316006.1">
    <property type="nucleotide sequence ID" value="NZ_CP031769.1"/>
</dbReference>
<feature type="chain" id="PRO_5016566941" evidence="1">
    <location>
        <begin position="23"/>
        <end position="851"/>
    </location>
</feature>
<keyword evidence="1" id="KW-0732">Signal</keyword>
<gene>
    <name evidence="2" type="ORF">D0Y50_06305</name>
</gene>
<evidence type="ECO:0000313" key="2">
    <source>
        <dbReference type="EMBL" id="AXR06020.1"/>
    </source>
</evidence>
<dbReference type="KEGG" id="salm:D0Y50_06305"/>
<dbReference type="InterPro" id="IPR011050">
    <property type="entry name" value="Pectin_lyase_fold/virulence"/>
</dbReference>
<accession>A0A346NKG3</accession>